<sequence length="243" mass="26956">MKAAKPLVIAHRGASAEAPENSLAAFMLGVRQGCGMIELDVHLTKDKQVVVIHDHTLDRTTNGAGDIANLNYKDIKGYDCGKWFSDQYAGEYVPLLEEVLTKVPANVQFNVEIKAAETPGMLDRLIDVLKKTDRIGGTVVSSFHYGCLAELKVLLPEIRIGLLYDLEAADFKKFENESGVEVFSLHPHHSLVTEAFMDIANHAGKTVYTWTVDEEADLKRLIELDVAGIITNKPELLRRVLEQ</sequence>
<comment type="caution">
    <text evidence="2">The sequence shown here is derived from an EMBL/GenBank/DDBJ whole genome shotgun (WGS) entry which is preliminary data.</text>
</comment>
<dbReference type="PANTHER" id="PTHR46211">
    <property type="entry name" value="GLYCEROPHOSPHORYL DIESTER PHOSPHODIESTERASE"/>
    <property type="match status" value="1"/>
</dbReference>
<dbReference type="Pfam" id="PF03009">
    <property type="entry name" value="GDPD"/>
    <property type="match status" value="1"/>
</dbReference>
<dbReference type="PANTHER" id="PTHR46211:SF1">
    <property type="entry name" value="GLYCEROPHOSPHODIESTER PHOSPHODIESTERASE, CYTOPLASMIC"/>
    <property type="match status" value="1"/>
</dbReference>
<name>A0A2R5ETB3_9BACL</name>
<dbReference type="GO" id="GO:0008081">
    <property type="term" value="F:phosphoric diester hydrolase activity"/>
    <property type="evidence" value="ECO:0007669"/>
    <property type="project" value="InterPro"/>
</dbReference>
<dbReference type="PROSITE" id="PS50007">
    <property type="entry name" value="PIPLC_X_DOMAIN"/>
    <property type="match status" value="1"/>
</dbReference>
<reference evidence="2 3" key="1">
    <citation type="submission" date="2017-08" db="EMBL/GenBank/DDBJ databases">
        <title>Substantial Increase in Enzyme Production by Combined Drug-Resistance Mutations in Paenibacillus agaridevorans.</title>
        <authorList>
            <person name="Tanaka Y."/>
            <person name="Funane K."/>
            <person name="Hosaka T."/>
            <person name="Shiwa Y."/>
            <person name="Fujita N."/>
            <person name="Miyazaki T."/>
            <person name="Yoshikawa H."/>
            <person name="Murakami K."/>
            <person name="Kasahara K."/>
            <person name="Inaoka T."/>
            <person name="Hiraga Y."/>
            <person name="Ochi K."/>
        </authorList>
    </citation>
    <scope>NUCLEOTIDE SEQUENCE [LARGE SCALE GENOMIC DNA]</scope>
    <source>
        <strain evidence="2 3">T-3040</strain>
    </source>
</reference>
<dbReference type="PROSITE" id="PS51704">
    <property type="entry name" value="GP_PDE"/>
    <property type="match status" value="1"/>
</dbReference>
<dbReference type="InterPro" id="IPR017946">
    <property type="entry name" value="PLC-like_Pdiesterase_TIM-brl"/>
</dbReference>
<dbReference type="SUPFAM" id="SSF51695">
    <property type="entry name" value="PLC-like phosphodiesterases"/>
    <property type="match status" value="1"/>
</dbReference>
<dbReference type="EMBL" id="BDQX01000175">
    <property type="protein sequence ID" value="GBG08919.1"/>
    <property type="molecule type" value="Genomic_DNA"/>
</dbReference>
<evidence type="ECO:0000313" key="3">
    <source>
        <dbReference type="Proteomes" id="UP000245202"/>
    </source>
</evidence>
<dbReference type="RefSeq" id="WP_108993762.1">
    <property type="nucleotide sequence ID" value="NZ_BDQX01000175.1"/>
</dbReference>
<organism evidence="2 3">
    <name type="scientific">Paenibacillus agaridevorans</name>
    <dbReference type="NCBI Taxonomy" id="171404"/>
    <lineage>
        <taxon>Bacteria</taxon>
        <taxon>Bacillati</taxon>
        <taxon>Bacillota</taxon>
        <taxon>Bacilli</taxon>
        <taxon>Bacillales</taxon>
        <taxon>Paenibacillaceae</taxon>
        <taxon>Paenibacillus</taxon>
    </lineage>
</organism>
<dbReference type="GO" id="GO:0006629">
    <property type="term" value="P:lipid metabolic process"/>
    <property type="evidence" value="ECO:0007669"/>
    <property type="project" value="InterPro"/>
</dbReference>
<evidence type="ECO:0000313" key="2">
    <source>
        <dbReference type="EMBL" id="GBG08919.1"/>
    </source>
</evidence>
<evidence type="ECO:0000259" key="1">
    <source>
        <dbReference type="PROSITE" id="PS51704"/>
    </source>
</evidence>
<proteinExistence type="predicted"/>
<protein>
    <recommendedName>
        <fullName evidence="1">GP-PDE domain-containing protein</fullName>
    </recommendedName>
</protein>
<accession>A0A2R5ETB3</accession>
<dbReference type="InterPro" id="IPR030395">
    <property type="entry name" value="GP_PDE_dom"/>
</dbReference>
<dbReference type="Gene3D" id="3.20.20.190">
    <property type="entry name" value="Phosphatidylinositol (PI) phosphodiesterase"/>
    <property type="match status" value="1"/>
</dbReference>
<dbReference type="Proteomes" id="UP000245202">
    <property type="component" value="Unassembled WGS sequence"/>
</dbReference>
<feature type="domain" description="GP-PDE" evidence="1">
    <location>
        <begin position="6"/>
        <end position="241"/>
    </location>
</feature>
<gene>
    <name evidence="2" type="ORF">PAT3040_03532</name>
</gene>
<keyword evidence="3" id="KW-1185">Reference proteome</keyword>
<dbReference type="AlphaFoldDB" id="A0A2R5ETB3"/>